<dbReference type="OrthoDB" id="270003at2"/>
<name>A0A1P8WQ24_9PLAN</name>
<dbReference type="RefSeq" id="WP_145944440.1">
    <property type="nucleotide sequence ID" value="NZ_CP017641.1"/>
</dbReference>
<protein>
    <submittedName>
        <fullName evidence="1">Uncharacterized protein</fullName>
    </submittedName>
</protein>
<dbReference type="KEGG" id="fmr:Fuma_05825"/>
<dbReference type="EMBL" id="CP017641">
    <property type="protein sequence ID" value="APZ96157.1"/>
    <property type="molecule type" value="Genomic_DNA"/>
</dbReference>
<sequence length="394" mass="43924">MPQFNRFQHQNYPTQPAVAPVFRVLNVADGDAVDFTQLHSTFGVREALIVHGTFMGDDPFGICEMMSSTARSVTPLQKPLEYICEKVKEHTTPFTQKVTRDVGNYTPEFSVQFQKLVGDDPPVRFLQPTWTGQNHHFARADLAVRLLCRLNELQPAESERILLWGHSHAGNAFALLSNLLANDRETVTAFFESVGPQLPLHWEQAKSMLLTAPSPHPWAQSILIAAFGTPVRYGWDSSGYRQLIHVLHHRNYSTEQASLTKPMFPPHNLPDIITAKYGDWVQSFAIAGTDVSAPTSLRINKKLAALLEAGLERPVHEFDTKLIVPESVRDTCARWKTGTRCHADGQNLLVEYEPCGRTSMAIPIEAALLGHGVATTINWLPSHLALVIEALRAD</sequence>
<dbReference type="AlphaFoldDB" id="A0A1P8WQ24"/>
<gene>
    <name evidence="1" type="ORF">Fuma_05825</name>
</gene>
<organism evidence="1 2">
    <name type="scientific">Fuerstiella marisgermanici</name>
    <dbReference type="NCBI Taxonomy" id="1891926"/>
    <lineage>
        <taxon>Bacteria</taxon>
        <taxon>Pseudomonadati</taxon>
        <taxon>Planctomycetota</taxon>
        <taxon>Planctomycetia</taxon>
        <taxon>Planctomycetales</taxon>
        <taxon>Planctomycetaceae</taxon>
        <taxon>Fuerstiella</taxon>
    </lineage>
</organism>
<evidence type="ECO:0000313" key="2">
    <source>
        <dbReference type="Proteomes" id="UP000187735"/>
    </source>
</evidence>
<dbReference type="STRING" id="1891926.Fuma_05825"/>
<accession>A0A1P8WQ24</accession>
<reference evidence="1 2" key="1">
    <citation type="journal article" date="2016" name="Front. Microbiol.">
        <title>Fuerstia marisgermanicae gen. nov., sp. nov., an Unusual Member of the Phylum Planctomycetes from the German Wadden Sea.</title>
        <authorList>
            <person name="Kohn T."/>
            <person name="Heuer A."/>
            <person name="Jogler M."/>
            <person name="Vollmers J."/>
            <person name="Boedeker C."/>
            <person name="Bunk B."/>
            <person name="Rast P."/>
            <person name="Borchert D."/>
            <person name="Glockner I."/>
            <person name="Freese H.M."/>
            <person name="Klenk H.P."/>
            <person name="Overmann J."/>
            <person name="Kaster A.K."/>
            <person name="Rohde M."/>
            <person name="Wiegand S."/>
            <person name="Jogler C."/>
        </authorList>
    </citation>
    <scope>NUCLEOTIDE SEQUENCE [LARGE SCALE GENOMIC DNA]</scope>
    <source>
        <strain evidence="1 2">NH11</strain>
    </source>
</reference>
<evidence type="ECO:0000313" key="1">
    <source>
        <dbReference type="EMBL" id="APZ96157.1"/>
    </source>
</evidence>
<proteinExistence type="predicted"/>
<dbReference type="Proteomes" id="UP000187735">
    <property type="component" value="Chromosome"/>
</dbReference>
<keyword evidence="2" id="KW-1185">Reference proteome</keyword>